<sequence length="594" mass="66235">MPSAEVQENEAGPAKEDQGNVGAEETGAPSARQQKSWLVRHFSLLLRRDRQAQKAGQLFSGLLALNVVFLGGAFICSMIFNNVAVTLGDVWILLAVLKALSLLWLLYYTAGTTRRPHAVLHRDPHAGPIWVRGECWVLGGWKCPRRESGPGEDANAHLAWPGSLVLFGSCTICLNVFRMGYDMSHIHCKSELELIFPVIEIMFMGVQTWVLWKHCKDCVQVQTNLTRCGLMLTLATNLLLWILAVTNDSMHREIEAELSALMEKFSGNETNTCLCLNATVCEVFRKGYLMLYPFSTEYCLICCAVLFVMWRNVGRRLAAHAGPRPGTPPFHLHGAIFGPLLGLLALVAGVCVFVLFQIEASGPAIARQYFTLYYAFYVAVLPAMSLACLAGTAIHGLEERELDTLKNPTRSLDVVLLMGAALGQVGIAYFSIVAIVATHPQELVNRLILAYSLLLILQHIAQNLFIIEGLHRRPLWEVPPEGPAGKCEAQPPRRGSLLELGQDLRRASLAYIHSYNHLNWKRRILKEISLFLILCNITLWMMPAFGIHPEFENGLEKDFYGYRTWFTIVNFGLPLGVFYRMHSVGGLVEVYLGA</sequence>
<keyword evidence="16" id="KW-1185">Reference proteome</keyword>
<keyword evidence="6" id="KW-0375">Hydrogen ion transport</keyword>
<evidence type="ECO:0000256" key="6">
    <source>
        <dbReference type="ARBA" id="ARBA00022781"/>
    </source>
</evidence>
<evidence type="ECO:0000256" key="2">
    <source>
        <dbReference type="ARBA" id="ARBA00006513"/>
    </source>
</evidence>
<comment type="similarity">
    <text evidence="2">Belongs to the otopetrin family.</text>
</comment>
<protein>
    <submittedName>
        <fullName evidence="14">Otopetrin-3</fullName>
    </submittedName>
</protein>
<evidence type="ECO:0000256" key="11">
    <source>
        <dbReference type="ARBA" id="ARBA00024169"/>
    </source>
</evidence>
<keyword evidence="3" id="KW-0813">Transport</keyword>
<feature type="transmembrane region" description="Helical" evidence="13">
    <location>
        <begin position="330"/>
        <end position="358"/>
    </location>
</feature>
<keyword evidence="4" id="KW-1003">Cell membrane</keyword>
<dbReference type="Proteomes" id="UP000335636">
    <property type="component" value="Unassembled WGS sequence"/>
</dbReference>
<keyword evidence="9 13" id="KW-0472">Membrane</keyword>
<dbReference type="InterPro" id="IPR004878">
    <property type="entry name" value="Otopetrin"/>
</dbReference>
<evidence type="ECO:0000313" key="14">
    <source>
        <dbReference type="EMBL" id="KAF7477904.1"/>
    </source>
</evidence>
<evidence type="ECO:0000256" key="13">
    <source>
        <dbReference type="SAM" id="Phobius"/>
    </source>
</evidence>
<name>A0A5E4AQX0_MARMO</name>
<evidence type="ECO:0000313" key="16">
    <source>
        <dbReference type="Proteomes" id="UP000335636"/>
    </source>
</evidence>
<dbReference type="PANTHER" id="PTHR21522">
    <property type="entry name" value="PROTON CHANNEL OTOP"/>
    <property type="match status" value="1"/>
</dbReference>
<evidence type="ECO:0000256" key="8">
    <source>
        <dbReference type="ARBA" id="ARBA00023065"/>
    </source>
</evidence>
<keyword evidence="8" id="KW-0406">Ion transport</keyword>
<evidence type="ECO:0000256" key="4">
    <source>
        <dbReference type="ARBA" id="ARBA00022475"/>
    </source>
</evidence>
<accession>A0A5E4AQX0</accession>
<evidence type="ECO:0000256" key="9">
    <source>
        <dbReference type="ARBA" id="ARBA00023136"/>
    </source>
</evidence>
<evidence type="ECO:0000256" key="3">
    <source>
        <dbReference type="ARBA" id="ARBA00022448"/>
    </source>
</evidence>
<keyword evidence="10" id="KW-0407">Ion channel</keyword>
<evidence type="ECO:0000313" key="15">
    <source>
        <dbReference type="EMBL" id="VTJ59330.1"/>
    </source>
</evidence>
<dbReference type="EMBL" id="CABDUW010000121">
    <property type="protein sequence ID" value="VTJ59330.1"/>
    <property type="molecule type" value="Genomic_DNA"/>
</dbReference>
<gene>
    <name evidence="14" type="ORF">GHT09_010958</name>
    <name evidence="15" type="ORF">MONAX_5E003496</name>
</gene>
<dbReference type="GO" id="GO:0005886">
    <property type="term" value="C:plasma membrane"/>
    <property type="evidence" value="ECO:0007669"/>
    <property type="project" value="UniProtKB-SubCell"/>
</dbReference>
<feature type="region of interest" description="Disordered" evidence="12">
    <location>
        <begin position="1"/>
        <end position="32"/>
    </location>
</feature>
<evidence type="ECO:0000256" key="10">
    <source>
        <dbReference type="ARBA" id="ARBA00023303"/>
    </source>
</evidence>
<comment type="subcellular location">
    <subcellularLocation>
        <location evidence="1">Cell membrane</location>
        <topology evidence="1">Multi-pass membrane protein</topology>
    </subcellularLocation>
</comment>
<dbReference type="GO" id="GO:0015252">
    <property type="term" value="F:proton channel activity"/>
    <property type="evidence" value="ECO:0007669"/>
    <property type="project" value="InterPro"/>
</dbReference>
<feature type="transmembrane region" description="Helical" evidence="13">
    <location>
        <begin position="58"/>
        <end position="84"/>
    </location>
</feature>
<reference evidence="14" key="2">
    <citation type="submission" date="2020-08" db="EMBL/GenBank/DDBJ databases">
        <authorList>
            <person name="Shumante A."/>
            <person name="Zimin A.V."/>
            <person name="Puiu D."/>
            <person name="Salzberg S.L."/>
        </authorList>
    </citation>
    <scope>NUCLEOTIDE SEQUENCE</scope>
    <source>
        <strain evidence="14">WC2-LM</strain>
        <tissue evidence="14">Liver</tissue>
    </source>
</reference>
<evidence type="ECO:0000256" key="7">
    <source>
        <dbReference type="ARBA" id="ARBA00022989"/>
    </source>
</evidence>
<keyword evidence="5 13" id="KW-0812">Transmembrane</keyword>
<feature type="transmembrane region" description="Helical" evidence="13">
    <location>
        <begin position="90"/>
        <end position="108"/>
    </location>
</feature>
<dbReference type="AlphaFoldDB" id="A0A5E4AQX0"/>
<proteinExistence type="inferred from homology"/>
<organism evidence="15 16">
    <name type="scientific">Marmota monax</name>
    <name type="common">Woodchuck</name>
    <dbReference type="NCBI Taxonomy" id="9995"/>
    <lineage>
        <taxon>Eukaryota</taxon>
        <taxon>Metazoa</taxon>
        <taxon>Chordata</taxon>
        <taxon>Craniata</taxon>
        <taxon>Vertebrata</taxon>
        <taxon>Euteleostomi</taxon>
        <taxon>Mammalia</taxon>
        <taxon>Eutheria</taxon>
        <taxon>Euarchontoglires</taxon>
        <taxon>Glires</taxon>
        <taxon>Rodentia</taxon>
        <taxon>Sciuromorpha</taxon>
        <taxon>Sciuridae</taxon>
        <taxon>Xerinae</taxon>
        <taxon>Marmotini</taxon>
        <taxon>Marmota</taxon>
    </lineage>
</organism>
<feature type="transmembrane region" description="Helical" evidence="13">
    <location>
        <begin position="528"/>
        <end position="548"/>
    </location>
</feature>
<reference evidence="15 16" key="1">
    <citation type="submission" date="2019-04" db="EMBL/GenBank/DDBJ databases">
        <authorList>
            <person name="Alioto T."/>
            <person name="Alioto T."/>
        </authorList>
    </citation>
    <scope>NUCLEOTIDE SEQUENCE [LARGE SCALE GENOMIC DNA]</scope>
</reference>
<dbReference type="Pfam" id="PF03189">
    <property type="entry name" value="Otopetrin"/>
    <property type="match status" value="3"/>
</dbReference>
<feature type="transmembrane region" description="Helical" evidence="13">
    <location>
        <begin position="290"/>
        <end position="310"/>
    </location>
</feature>
<comment type="catalytic activity">
    <reaction evidence="11">
        <text>H(+)(in) = H(+)(out)</text>
        <dbReference type="Rhea" id="RHEA:34979"/>
        <dbReference type="ChEBI" id="CHEBI:15378"/>
    </reaction>
</comment>
<keyword evidence="7 13" id="KW-1133">Transmembrane helix</keyword>
<feature type="transmembrane region" description="Helical" evidence="13">
    <location>
        <begin position="414"/>
        <end position="436"/>
    </location>
</feature>
<dbReference type="EMBL" id="WJEC01001764">
    <property type="protein sequence ID" value="KAF7477904.1"/>
    <property type="molecule type" value="Genomic_DNA"/>
</dbReference>
<dbReference type="Proteomes" id="UP000662637">
    <property type="component" value="Unassembled WGS sequence"/>
</dbReference>
<feature type="transmembrane region" description="Helical" evidence="13">
    <location>
        <begin position="370"/>
        <end position="394"/>
    </location>
</feature>
<evidence type="ECO:0000256" key="12">
    <source>
        <dbReference type="SAM" id="MobiDB-lite"/>
    </source>
</evidence>
<feature type="transmembrane region" description="Helical" evidence="13">
    <location>
        <begin position="560"/>
        <end position="579"/>
    </location>
</feature>
<dbReference type="PANTHER" id="PTHR21522:SF36">
    <property type="entry name" value="PROTON CHANNEL OTOP3"/>
    <property type="match status" value="1"/>
</dbReference>
<evidence type="ECO:0000256" key="5">
    <source>
        <dbReference type="ARBA" id="ARBA00022692"/>
    </source>
</evidence>
<evidence type="ECO:0000256" key="1">
    <source>
        <dbReference type="ARBA" id="ARBA00004651"/>
    </source>
</evidence>